<proteinExistence type="predicted"/>
<dbReference type="GeneID" id="84574548"/>
<evidence type="ECO:0000256" key="1">
    <source>
        <dbReference type="SAM" id="Phobius"/>
    </source>
</evidence>
<dbReference type="PANTHER" id="PTHR39430">
    <property type="entry name" value="MEMBRANE-ASSOCIATED PROTEASE-RELATED"/>
    <property type="match status" value="1"/>
</dbReference>
<protein>
    <submittedName>
        <fullName evidence="3">CAAX amino terminal protease self- immunity</fullName>
    </submittedName>
</protein>
<feature type="transmembrane region" description="Helical" evidence="1">
    <location>
        <begin position="199"/>
        <end position="219"/>
    </location>
</feature>
<dbReference type="GO" id="GO:0006508">
    <property type="term" value="P:proteolysis"/>
    <property type="evidence" value="ECO:0007669"/>
    <property type="project" value="UniProtKB-KW"/>
</dbReference>
<sequence length="285" mass="30421">MKVLPIILRVVIAAVLMFAASFSGMLTQFIPGYESILAGTAVGRNTTGLLLACGAMLIQFACATAVAYVGVRLLTRYLDHQPPTMLKLRPTKTGMLWFVAMIGVAMVILLIAGGVTILLGTTGEPLAQHGDQWWVTLIAVLGMAFLLQGIPEELVWRGWLLSSLGAKTTMRWSVGLSVIVFGTLHLTSNGGQSNAIEHVIYLVMPLGFAYAAAMARLAADSTWAAIGVHGGYHTAMLLANVLPINNSPTLWVLIGALWFAVGLAIRAWRRPFAPAQSDPQESAPA</sequence>
<feature type="domain" description="CAAX prenyl protease 2/Lysostaphin resistance protein A-like" evidence="2">
    <location>
        <begin position="136"/>
        <end position="233"/>
    </location>
</feature>
<accession>A0A6H9XUE9</accession>
<dbReference type="GO" id="GO:0080120">
    <property type="term" value="P:CAAX-box protein maturation"/>
    <property type="evidence" value="ECO:0007669"/>
    <property type="project" value="UniProtKB-ARBA"/>
</dbReference>
<reference evidence="3 4" key="1">
    <citation type="submission" date="2018-06" db="EMBL/GenBank/DDBJ databases">
        <authorList>
            <consortium name="Pathogen Informatics"/>
            <person name="Doyle S."/>
        </authorList>
    </citation>
    <scope>NUCLEOTIDE SEQUENCE [LARGE SCALE GENOMIC DNA]</scope>
    <source>
        <strain evidence="3 4">NCTC10254</strain>
    </source>
</reference>
<keyword evidence="1" id="KW-1133">Transmembrane helix</keyword>
<organism evidence="3 4">
    <name type="scientific">Corynebacterium matruchotii</name>
    <dbReference type="NCBI Taxonomy" id="43768"/>
    <lineage>
        <taxon>Bacteria</taxon>
        <taxon>Bacillati</taxon>
        <taxon>Actinomycetota</taxon>
        <taxon>Actinomycetes</taxon>
        <taxon>Mycobacteriales</taxon>
        <taxon>Corynebacteriaceae</taxon>
        <taxon>Corynebacterium</taxon>
    </lineage>
</organism>
<keyword evidence="1" id="KW-0812">Transmembrane</keyword>
<feature type="transmembrane region" description="Helical" evidence="1">
    <location>
        <begin position="250"/>
        <end position="268"/>
    </location>
</feature>
<evidence type="ECO:0000313" key="4">
    <source>
        <dbReference type="Proteomes" id="UP000249886"/>
    </source>
</evidence>
<feature type="transmembrane region" description="Helical" evidence="1">
    <location>
        <begin position="133"/>
        <end position="150"/>
    </location>
</feature>
<dbReference type="Proteomes" id="UP000249886">
    <property type="component" value="Unassembled WGS sequence"/>
</dbReference>
<keyword evidence="1" id="KW-0472">Membrane</keyword>
<dbReference type="InterPro" id="IPR003675">
    <property type="entry name" value="Rce1/LyrA-like_dom"/>
</dbReference>
<feature type="transmembrane region" description="Helical" evidence="1">
    <location>
        <begin position="170"/>
        <end position="187"/>
    </location>
</feature>
<gene>
    <name evidence="3" type="ORF">NCTC10254_02463</name>
</gene>
<evidence type="ECO:0000259" key="2">
    <source>
        <dbReference type="Pfam" id="PF02517"/>
    </source>
</evidence>
<comment type="caution">
    <text evidence="3">The sequence shown here is derived from an EMBL/GenBank/DDBJ whole genome shotgun (WGS) entry which is preliminary data.</text>
</comment>
<dbReference type="AlphaFoldDB" id="A0A6H9XUE9"/>
<evidence type="ECO:0000313" key="3">
    <source>
        <dbReference type="EMBL" id="SPW33680.1"/>
    </source>
</evidence>
<feature type="transmembrane region" description="Helical" evidence="1">
    <location>
        <begin position="6"/>
        <end position="27"/>
    </location>
</feature>
<dbReference type="RefSeq" id="WP_005525732.1">
    <property type="nucleotide sequence ID" value="NZ_CP050134.2"/>
</dbReference>
<dbReference type="EMBL" id="UARK01000034">
    <property type="protein sequence ID" value="SPW33680.1"/>
    <property type="molecule type" value="Genomic_DNA"/>
</dbReference>
<keyword evidence="3" id="KW-0378">Hydrolase</keyword>
<name>A0A6H9XUE9_9CORY</name>
<feature type="transmembrane region" description="Helical" evidence="1">
    <location>
        <begin position="95"/>
        <end position="121"/>
    </location>
</feature>
<feature type="transmembrane region" description="Helical" evidence="1">
    <location>
        <begin position="48"/>
        <end position="75"/>
    </location>
</feature>
<dbReference type="PANTHER" id="PTHR39430:SF1">
    <property type="entry name" value="PROTEASE"/>
    <property type="match status" value="1"/>
</dbReference>
<dbReference type="GO" id="GO:0004175">
    <property type="term" value="F:endopeptidase activity"/>
    <property type="evidence" value="ECO:0007669"/>
    <property type="project" value="UniProtKB-ARBA"/>
</dbReference>
<dbReference type="Pfam" id="PF02517">
    <property type="entry name" value="Rce1-like"/>
    <property type="match status" value="1"/>
</dbReference>
<keyword evidence="3" id="KW-0645">Protease</keyword>